<feature type="compositionally biased region" description="Acidic residues" evidence="1">
    <location>
        <begin position="115"/>
        <end position="131"/>
    </location>
</feature>
<proteinExistence type="predicted"/>
<feature type="compositionally biased region" description="Basic residues" evidence="1">
    <location>
        <begin position="138"/>
        <end position="148"/>
    </location>
</feature>
<keyword evidence="3" id="KW-1185">Reference proteome</keyword>
<evidence type="ECO:0000313" key="2">
    <source>
        <dbReference type="EMBL" id="KAG9195876.1"/>
    </source>
</evidence>
<name>A0AAD4NU57_9PLEO</name>
<feature type="region of interest" description="Disordered" evidence="1">
    <location>
        <begin position="79"/>
        <end position="202"/>
    </location>
</feature>
<sequence length="221" mass="23347">MPPRKSVANSDAGEAGGPLKWEGPNDAKLLLLTQGRWVKPDEYSQLSSIFPGTSTGSIRNRISALCVKQRDLYFELDWQPPEGAAGHGGKKSTKNSTSKNKTTTVNAGAGGDADAGADADADADADTEQGTEADTPSKKKLAAPRKKRAAADADADADGGSEKATPKAKKPRVRKPTLQVKKESAVKDSVEEDGGEKNGEVEQPCVLMTKRIKQEAAEEMV</sequence>
<accession>A0AAD4NU57</accession>
<feature type="compositionally biased region" description="Basic residues" evidence="1">
    <location>
        <begin position="166"/>
        <end position="175"/>
    </location>
</feature>
<protein>
    <submittedName>
        <fullName evidence="2">Uncharacterized protein</fullName>
    </submittedName>
</protein>
<feature type="compositionally biased region" description="Low complexity" evidence="1">
    <location>
        <begin position="94"/>
        <end position="104"/>
    </location>
</feature>
<dbReference type="EMBL" id="JAANER010000001">
    <property type="protein sequence ID" value="KAG9195876.1"/>
    <property type="molecule type" value="Genomic_DNA"/>
</dbReference>
<dbReference type="Proteomes" id="UP001199106">
    <property type="component" value="Unassembled WGS sequence"/>
</dbReference>
<evidence type="ECO:0000256" key="1">
    <source>
        <dbReference type="SAM" id="MobiDB-lite"/>
    </source>
</evidence>
<comment type="caution">
    <text evidence="2">The sequence shown here is derived from an EMBL/GenBank/DDBJ whole genome shotgun (WGS) entry which is preliminary data.</text>
</comment>
<feature type="compositionally biased region" description="Basic and acidic residues" evidence="1">
    <location>
        <begin position="180"/>
        <end position="200"/>
    </location>
</feature>
<gene>
    <name evidence="2" type="ORF">G6011_00997</name>
</gene>
<feature type="region of interest" description="Disordered" evidence="1">
    <location>
        <begin position="1"/>
        <end position="24"/>
    </location>
</feature>
<evidence type="ECO:0000313" key="3">
    <source>
        <dbReference type="Proteomes" id="UP001199106"/>
    </source>
</evidence>
<organism evidence="2 3">
    <name type="scientific">Alternaria panax</name>
    <dbReference type="NCBI Taxonomy" id="48097"/>
    <lineage>
        <taxon>Eukaryota</taxon>
        <taxon>Fungi</taxon>
        <taxon>Dikarya</taxon>
        <taxon>Ascomycota</taxon>
        <taxon>Pezizomycotina</taxon>
        <taxon>Dothideomycetes</taxon>
        <taxon>Pleosporomycetidae</taxon>
        <taxon>Pleosporales</taxon>
        <taxon>Pleosporineae</taxon>
        <taxon>Pleosporaceae</taxon>
        <taxon>Alternaria</taxon>
        <taxon>Alternaria sect. Panax</taxon>
    </lineage>
</organism>
<dbReference type="AlphaFoldDB" id="A0AAD4NU57"/>
<reference evidence="2" key="1">
    <citation type="submission" date="2021-07" db="EMBL/GenBank/DDBJ databases">
        <title>Genome Resource of American Ginseng Black Spot Pathogen Alternaria panax.</title>
        <authorList>
            <person name="Qiu C."/>
            <person name="Wang W."/>
            <person name="Liu Z."/>
        </authorList>
    </citation>
    <scope>NUCLEOTIDE SEQUENCE</scope>
    <source>
        <strain evidence="2">BNCC115425</strain>
    </source>
</reference>